<dbReference type="RefSeq" id="WP_209526883.1">
    <property type="nucleotide sequence ID" value="NZ_JAEEGA010000005.1"/>
</dbReference>
<reference evidence="1" key="1">
    <citation type="submission" date="2020-12" db="EMBL/GenBank/DDBJ databases">
        <title>Vagococcus allomyrinae sp. nov. and Enterococcus lavae sp. nov., isolated from the larvae of Allomyrina dichotoma.</title>
        <authorList>
            <person name="Lee S.D."/>
        </authorList>
    </citation>
    <scope>NUCLEOTIDE SEQUENCE</scope>
    <source>
        <strain evidence="1">BWB3-3</strain>
    </source>
</reference>
<gene>
    <name evidence="1" type="ORF">I6N95_09215</name>
</gene>
<keyword evidence="2" id="KW-1185">Reference proteome</keyword>
<dbReference type="Proteomes" id="UP000674938">
    <property type="component" value="Unassembled WGS sequence"/>
</dbReference>
<dbReference type="Pfam" id="PF01963">
    <property type="entry name" value="TraB_PrgY_gumN"/>
    <property type="match status" value="1"/>
</dbReference>
<name>A0A940PE68_9ENTE</name>
<dbReference type="AlphaFoldDB" id="A0A940PE68"/>
<evidence type="ECO:0000313" key="2">
    <source>
        <dbReference type="Proteomes" id="UP000674938"/>
    </source>
</evidence>
<dbReference type="InterPro" id="IPR002816">
    <property type="entry name" value="TraB/PrgY/GumN_fam"/>
</dbReference>
<dbReference type="PANTHER" id="PTHR40590">
    <property type="entry name" value="CYTOPLASMIC PROTEIN-RELATED"/>
    <property type="match status" value="1"/>
</dbReference>
<protein>
    <submittedName>
        <fullName evidence="1">TraB/GumN family protein</fullName>
    </submittedName>
</protein>
<dbReference type="PROSITE" id="PS51257">
    <property type="entry name" value="PROKAR_LIPOPROTEIN"/>
    <property type="match status" value="1"/>
</dbReference>
<dbReference type="InterPro" id="IPR047111">
    <property type="entry name" value="YbaP-like"/>
</dbReference>
<sequence length="315" mass="35309">MKKTKLKQWLWLVGVVAILLVGCQNKPTAIKSSTTSTTSSTAAAEEVTVDWPFYEIKKEGQVVGHILGTMHIGQKEMYPFPEVILTSLKNSQLLLTEVKMADLEAPDPELMMAVMQGDKPITEGMNEESLRIFRERLKEYGFEEEAIKMLNRLGVDQFLQTKYISPIAATYGVDMQLYGKAKNISTLKNEGLETVEEQYDILLEAYKEPADVNEWVATIPSLKEGKDSTDKLVKDYIAGEVFKYFEEEASDQEMNAAQQALLIDQRNANWLKVLPNYLEESGVFIAVGAGHLPTDKGILHLLEAAGYQTTKVSFN</sequence>
<evidence type="ECO:0000313" key="1">
    <source>
        <dbReference type="EMBL" id="MBP1041183.1"/>
    </source>
</evidence>
<accession>A0A940PE68</accession>
<organism evidence="1 2">
    <name type="scientific">Vagococcus allomyrinae</name>
    <dbReference type="NCBI Taxonomy" id="2794353"/>
    <lineage>
        <taxon>Bacteria</taxon>
        <taxon>Bacillati</taxon>
        <taxon>Bacillota</taxon>
        <taxon>Bacilli</taxon>
        <taxon>Lactobacillales</taxon>
        <taxon>Enterococcaceae</taxon>
        <taxon>Vagococcus</taxon>
    </lineage>
</organism>
<dbReference type="CDD" id="cd14789">
    <property type="entry name" value="Tiki"/>
    <property type="match status" value="1"/>
</dbReference>
<comment type="caution">
    <text evidence="1">The sequence shown here is derived from an EMBL/GenBank/DDBJ whole genome shotgun (WGS) entry which is preliminary data.</text>
</comment>
<proteinExistence type="predicted"/>
<dbReference type="EMBL" id="JAEEGA010000005">
    <property type="protein sequence ID" value="MBP1041183.1"/>
    <property type="molecule type" value="Genomic_DNA"/>
</dbReference>
<dbReference type="PANTHER" id="PTHR40590:SF1">
    <property type="entry name" value="CYTOPLASMIC PROTEIN"/>
    <property type="match status" value="1"/>
</dbReference>